<evidence type="ECO:0000313" key="3">
    <source>
        <dbReference type="EMBL" id="OLA36813.1"/>
    </source>
</evidence>
<organism evidence="3 4">
    <name type="scientific">Phascolarctobacterium succinatutens</name>
    <dbReference type="NCBI Taxonomy" id="626940"/>
    <lineage>
        <taxon>Bacteria</taxon>
        <taxon>Bacillati</taxon>
        <taxon>Bacillota</taxon>
        <taxon>Negativicutes</taxon>
        <taxon>Acidaminococcales</taxon>
        <taxon>Acidaminococcaceae</taxon>
        <taxon>Phascolarctobacterium</taxon>
    </lineage>
</organism>
<dbReference type="GO" id="GO:0005829">
    <property type="term" value="C:cytosol"/>
    <property type="evidence" value="ECO:0007669"/>
    <property type="project" value="TreeGrafter"/>
</dbReference>
<keyword evidence="2 3" id="KW-0808">Transferase</keyword>
<gene>
    <name evidence="3" type="ORF">BHW43_08490</name>
</gene>
<dbReference type="STRING" id="626940.BHW43_08490"/>
<dbReference type="EMBL" id="MNTG01000039">
    <property type="protein sequence ID" value="OLA36813.1"/>
    <property type="molecule type" value="Genomic_DNA"/>
</dbReference>
<sequence>MAQAVELNGKKILVTFLMHLGDLTLTTPFIHALRKAAPDAHITFLADEKLKDVVLHNPYLDEVITIDKKGKDNSLLALMACARRLSKMDFDVLINLHPNERCSFIDAFTKVKLRCGTTHTLFKPLWDVFTPLNRKIHAADMYLDVLTQLGVQKLEHNGLEIFPSEEYQQHADEFWREHGVFASDKLVGFNIGSAVVTKRWAPERFAKVADILAEKGYKPVFFGGTMDEEMVQEAVSFMKTTPVVATGSFRIGELAAAMRRCSLIITNDSGPMHVAISQKVPIVAMYGPSSPKLYGPYTKDATIVTALPPCPGCAGGMKHKCDDMQCMTRLTVEQVVQAAEQMLQQKEK</sequence>
<dbReference type="Proteomes" id="UP000186777">
    <property type="component" value="Unassembled WGS sequence"/>
</dbReference>
<dbReference type="RefSeq" id="WP_303680217.1">
    <property type="nucleotide sequence ID" value="NZ_CATZZF010000020.1"/>
</dbReference>
<comment type="caution">
    <text evidence="3">The sequence shown here is derived from an EMBL/GenBank/DDBJ whole genome shotgun (WGS) entry which is preliminary data.</text>
</comment>
<dbReference type="Gene3D" id="3.40.50.2000">
    <property type="entry name" value="Glycogen Phosphorylase B"/>
    <property type="match status" value="2"/>
</dbReference>
<dbReference type="InterPro" id="IPR051199">
    <property type="entry name" value="LPS_LOS_Heptosyltrfase"/>
</dbReference>
<dbReference type="GO" id="GO:0009244">
    <property type="term" value="P:lipopolysaccharide core region biosynthetic process"/>
    <property type="evidence" value="ECO:0007669"/>
    <property type="project" value="TreeGrafter"/>
</dbReference>
<dbReference type="InterPro" id="IPR002201">
    <property type="entry name" value="Glyco_trans_9"/>
</dbReference>
<evidence type="ECO:0000256" key="1">
    <source>
        <dbReference type="ARBA" id="ARBA00022676"/>
    </source>
</evidence>
<evidence type="ECO:0000313" key="4">
    <source>
        <dbReference type="Proteomes" id="UP000186777"/>
    </source>
</evidence>
<dbReference type="CDD" id="cd03789">
    <property type="entry name" value="GT9_LPS_heptosyltransferase"/>
    <property type="match status" value="1"/>
</dbReference>
<keyword evidence="1" id="KW-0328">Glycosyltransferase</keyword>
<dbReference type="AlphaFoldDB" id="A0A1Q6R394"/>
<dbReference type="PANTHER" id="PTHR30160:SF1">
    <property type="entry name" value="LIPOPOLYSACCHARIDE 1,2-N-ACETYLGLUCOSAMINETRANSFERASE-RELATED"/>
    <property type="match status" value="1"/>
</dbReference>
<protein>
    <submittedName>
        <fullName evidence="3">Glycosyl transferase</fullName>
    </submittedName>
</protein>
<dbReference type="Pfam" id="PF01075">
    <property type="entry name" value="Glyco_transf_9"/>
    <property type="match status" value="1"/>
</dbReference>
<dbReference type="SUPFAM" id="SSF53756">
    <property type="entry name" value="UDP-Glycosyltransferase/glycogen phosphorylase"/>
    <property type="match status" value="1"/>
</dbReference>
<evidence type="ECO:0000256" key="2">
    <source>
        <dbReference type="ARBA" id="ARBA00022679"/>
    </source>
</evidence>
<reference evidence="3 4" key="1">
    <citation type="journal article" date="2016" name="Nat. Biotechnol.">
        <title>Measurement of bacterial replication rates in microbial communities.</title>
        <authorList>
            <person name="Brown C.T."/>
            <person name="Olm M.R."/>
            <person name="Thomas B.C."/>
            <person name="Banfield J.F."/>
        </authorList>
    </citation>
    <scope>NUCLEOTIDE SEQUENCE [LARGE SCALE GENOMIC DNA]</scope>
    <source>
        <strain evidence="3">46_33</strain>
    </source>
</reference>
<proteinExistence type="predicted"/>
<name>A0A1Q6R394_9FIRM</name>
<dbReference type="GO" id="GO:0008713">
    <property type="term" value="F:ADP-heptose-lipopolysaccharide heptosyltransferase activity"/>
    <property type="evidence" value="ECO:0007669"/>
    <property type="project" value="TreeGrafter"/>
</dbReference>
<dbReference type="PANTHER" id="PTHR30160">
    <property type="entry name" value="TETRAACYLDISACCHARIDE 4'-KINASE-RELATED"/>
    <property type="match status" value="1"/>
</dbReference>
<accession>A0A1Q6R394</accession>